<dbReference type="InterPro" id="IPR000121">
    <property type="entry name" value="PEP_util_C"/>
</dbReference>
<accession>A0ABP9EIF2</accession>
<dbReference type="InterPro" id="IPR023151">
    <property type="entry name" value="PEP_util_CS"/>
</dbReference>
<name>A0ABP9EIF2_9PSEU</name>
<comment type="caution">
    <text evidence="2">The sequence shown here is derived from an EMBL/GenBank/DDBJ whole genome shotgun (WGS) entry which is preliminary data.</text>
</comment>
<dbReference type="InterPro" id="IPR015813">
    <property type="entry name" value="Pyrv/PenolPyrv_kinase-like_dom"/>
</dbReference>
<dbReference type="InterPro" id="IPR040442">
    <property type="entry name" value="Pyrv_kinase-like_dom_sf"/>
</dbReference>
<sequence>MFPMVSTVDELVAARGALDTAIDAGGRGRPADLRVGIMVEVPAAALKAAALAPMVDFLSIGTNDLPQYALAAERGNDAVAALADALDPGVLALIAATAAGAGDHALVAVCGEVAGDEQAAALLLGLGVRELSAAPAAVGVVKQAVRDVDLARARGLAAAALACPDARAVRELLR</sequence>
<dbReference type="EMBL" id="BAABHQ010000008">
    <property type="protein sequence ID" value="GAA4878539.1"/>
    <property type="molecule type" value="Genomic_DNA"/>
</dbReference>
<organism evidence="2 3">
    <name type="scientific">Actinomycetospora straminea</name>
    <dbReference type="NCBI Taxonomy" id="663607"/>
    <lineage>
        <taxon>Bacteria</taxon>
        <taxon>Bacillati</taxon>
        <taxon>Actinomycetota</taxon>
        <taxon>Actinomycetes</taxon>
        <taxon>Pseudonocardiales</taxon>
        <taxon>Pseudonocardiaceae</taxon>
        <taxon>Actinomycetospora</taxon>
    </lineage>
</organism>
<dbReference type="PANTHER" id="PTHR46244">
    <property type="entry name" value="PHOSPHOENOLPYRUVATE-PROTEIN PHOSPHOTRANSFERASE"/>
    <property type="match status" value="1"/>
</dbReference>
<dbReference type="Proteomes" id="UP001500457">
    <property type="component" value="Unassembled WGS sequence"/>
</dbReference>
<gene>
    <name evidence="2" type="ORF">GCM10023203_31310</name>
</gene>
<dbReference type="InterPro" id="IPR050499">
    <property type="entry name" value="PEP-utilizing_PTS_enzyme"/>
</dbReference>
<proteinExistence type="predicted"/>
<dbReference type="SUPFAM" id="SSF51621">
    <property type="entry name" value="Phosphoenolpyruvate/pyruvate domain"/>
    <property type="match status" value="1"/>
</dbReference>
<dbReference type="PRINTS" id="PR01736">
    <property type="entry name" value="PHPHTRNFRASE"/>
</dbReference>
<evidence type="ECO:0000313" key="3">
    <source>
        <dbReference type="Proteomes" id="UP001500457"/>
    </source>
</evidence>
<evidence type="ECO:0000313" key="2">
    <source>
        <dbReference type="EMBL" id="GAA4878539.1"/>
    </source>
</evidence>
<protein>
    <recommendedName>
        <fullName evidence="1">PEP-utilising enzyme C-terminal domain-containing protein</fullName>
    </recommendedName>
</protein>
<dbReference type="Gene3D" id="3.20.20.60">
    <property type="entry name" value="Phosphoenolpyruvate-binding domains"/>
    <property type="match status" value="1"/>
</dbReference>
<evidence type="ECO:0000259" key="1">
    <source>
        <dbReference type="Pfam" id="PF02896"/>
    </source>
</evidence>
<dbReference type="Pfam" id="PF02896">
    <property type="entry name" value="PEP-utilizers_C"/>
    <property type="match status" value="1"/>
</dbReference>
<feature type="domain" description="PEP-utilising enzyme C-terminal" evidence="1">
    <location>
        <begin position="1"/>
        <end position="149"/>
    </location>
</feature>
<keyword evidence="3" id="KW-1185">Reference proteome</keyword>
<dbReference type="PANTHER" id="PTHR46244:SF6">
    <property type="entry name" value="PHOSPHOENOLPYRUVATE-PROTEIN PHOSPHOTRANSFERASE"/>
    <property type="match status" value="1"/>
</dbReference>
<dbReference type="PROSITE" id="PS00742">
    <property type="entry name" value="PEP_ENZYMES_2"/>
    <property type="match status" value="1"/>
</dbReference>
<reference evidence="3" key="1">
    <citation type="journal article" date="2019" name="Int. J. Syst. Evol. Microbiol.">
        <title>The Global Catalogue of Microorganisms (GCM) 10K type strain sequencing project: providing services to taxonomists for standard genome sequencing and annotation.</title>
        <authorList>
            <consortium name="The Broad Institute Genomics Platform"/>
            <consortium name="The Broad Institute Genome Sequencing Center for Infectious Disease"/>
            <person name="Wu L."/>
            <person name="Ma J."/>
        </authorList>
    </citation>
    <scope>NUCLEOTIDE SEQUENCE [LARGE SCALE GENOMIC DNA]</scope>
    <source>
        <strain evidence="3">JCM 17983</strain>
    </source>
</reference>